<keyword evidence="2" id="KW-1185">Reference proteome</keyword>
<dbReference type="EMBL" id="JBHRTK010000031">
    <property type="protein sequence ID" value="MFC3209062.1"/>
    <property type="molecule type" value="Genomic_DNA"/>
</dbReference>
<organism evidence="1 2">
    <name type="scientific">Aquamicrobium soli</name>
    <dbReference type="NCBI Taxonomy" id="1811518"/>
    <lineage>
        <taxon>Bacteria</taxon>
        <taxon>Pseudomonadati</taxon>
        <taxon>Pseudomonadota</taxon>
        <taxon>Alphaproteobacteria</taxon>
        <taxon>Hyphomicrobiales</taxon>
        <taxon>Phyllobacteriaceae</taxon>
        <taxon>Aquamicrobium</taxon>
    </lineage>
</organism>
<protein>
    <recommendedName>
        <fullName evidence="3">DUF2134 domain-containing protein</fullName>
    </recommendedName>
</protein>
<evidence type="ECO:0000313" key="2">
    <source>
        <dbReference type="Proteomes" id="UP001595583"/>
    </source>
</evidence>
<sequence>MGALATRLGVTAGTYDEVLDSKASVGDVVRALANVPGLNGTDKASLEAIAGKASTTARIALSQLIDLGPVGRLGIGQGGGSPAVTANALEMVMAAAALANGDRQVAVNLGAAIPGLASASLGVAIGETARSSPWFTVGGKGSVVRTAQIRVRLIVQINGVDGLLGKLVTLPIYVDVAQAKGELAGVSCSTGRPESLRVTVDTTPGVADLRIADIDAAAMSDFSRVPALSPAKIVNVSLLGLGLVSVSGQARVAAEDSRATALTFSYGDIGNRVVKSASTQDLAGSLASSLFGSLKLEANVAGLKVTVPAGVTAGLARTLDGVIQPVDGLLHTLLKLLGARVGYADVRVNGATCTQSVLVQ</sequence>
<dbReference type="Proteomes" id="UP001595583">
    <property type="component" value="Unassembled WGS sequence"/>
</dbReference>
<gene>
    <name evidence="1" type="ORF">ACFOHJ_22845</name>
</gene>
<proteinExistence type="predicted"/>
<comment type="caution">
    <text evidence="1">The sequence shown here is derived from an EMBL/GenBank/DDBJ whole genome shotgun (WGS) entry which is preliminary data.</text>
</comment>
<name>A0ABV7KH52_9HYPH</name>
<accession>A0ABV7KH52</accession>
<dbReference type="RefSeq" id="WP_378225130.1">
    <property type="nucleotide sequence ID" value="NZ_JBHRTK010000031.1"/>
</dbReference>
<reference evidence="2" key="1">
    <citation type="journal article" date="2019" name="Int. J. Syst. Evol. Microbiol.">
        <title>The Global Catalogue of Microorganisms (GCM) 10K type strain sequencing project: providing services to taxonomists for standard genome sequencing and annotation.</title>
        <authorList>
            <consortium name="The Broad Institute Genomics Platform"/>
            <consortium name="The Broad Institute Genome Sequencing Center for Infectious Disease"/>
            <person name="Wu L."/>
            <person name="Ma J."/>
        </authorList>
    </citation>
    <scope>NUCLEOTIDE SEQUENCE [LARGE SCALE GENOMIC DNA]</scope>
    <source>
        <strain evidence="2">KCTC 52165</strain>
    </source>
</reference>
<evidence type="ECO:0000313" key="1">
    <source>
        <dbReference type="EMBL" id="MFC3209062.1"/>
    </source>
</evidence>
<evidence type="ECO:0008006" key="3">
    <source>
        <dbReference type="Google" id="ProtNLM"/>
    </source>
</evidence>